<dbReference type="CDD" id="cd16964">
    <property type="entry name" value="YqgF"/>
    <property type="match status" value="1"/>
</dbReference>
<dbReference type="InterPro" id="IPR012337">
    <property type="entry name" value="RNaseH-like_sf"/>
</dbReference>
<dbReference type="EC" id="3.1.-.-" evidence="5"/>
<protein>
    <recommendedName>
        <fullName evidence="5">Putative pre-16S rRNA nuclease</fullName>
        <ecNumber evidence="5">3.1.-.-</ecNumber>
    </recommendedName>
</protein>
<comment type="function">
    <text evidence="5">Could be a nuclease involved in processing of the 5'-end of pre-16S rRNA.</text>
</comment>
<dbReference type="PANTHER" id="PTHR33317:SF4">
    <property type="entry name" value="POLYNUCLEOTIDYL TRANSFERASE, RIBONUCLEASE H-LIKE SUPERFAMILY PROTEIN"/>
    <property type="match status" value="1"/>
</dbReference>
<evidence type="ECO:0000256" key="5">
    <source>
        <dbReference type="HAMAP-Rule" id="MF_00651"/>
    </source>
</evidence>
<evidence type="ECO:0000256" key="4">
    <source>
        <dbReference type="ARBA" id="ARBA00022801"/>
    </source>
</evidence>
<comment type="subcellular location">
    <subcellularLocation>
        <location evidence="5">Cytoplasm</location>
    </subcellularLocation>
</comment>
<evidence type="ECO:0000256" key="3">
    <source>
        <dbReference type="ARBA" id="ARBA00022722"/>
    </source>
</evidence>
<feature type="domain" description="YqgF/RNase H-like" evidence="6">
    <location>
        <begin position="4"/>
        <end position="107"/>
    </location>
</feature>
<dbReference type="GO" id="GO:0005829">
    <property type="term" value="C:cytosol"/>
    <property type="evidence" value="ECO:0007669"/>
    <property type="project" value="TreeGrafter"/>
</dbReference>
<sequence>MLDKRIMGLDYGSKTIGVAVSDLLGFTAQGIETININEQVKDFKIKRIKELVQEHNVGTIVVGLPKNMDNSVGFRGEATLYFVEVLKKKIKNVEIILQDERLTTMGAERVLLEANVSRKKRKNVIDKMAAVLILQTYLDKLN</sequence>
<dbReference type="STRING" id="1379.HMPREF3186_01677"/>
<keyword evidence="2 5" id="KW-0690">Ribosome biogenesis</keyword>
<proteinExistence type="inferred from homology"/>
<comment type="caution">
    <text evidence="7">The sequence shown here is derived from an EMBL/GenBank/DDBJ whole genome shotgun (WGS) entry which is preliminary data.</text>
</comment>
<dbReference type="AlphaFoldDB" id="A0A133ZQB7"/>
<keyword evidence="3 5" id="KW-0540">Nuclease</keyword>
<dbReference type="RefSeq" id="WP_003145599.1">
    <property type="nucleotide sequence ID" value="NZ_CAUQIG010000001.1"/>
</dbReference>
<dbReference type="Pfam" id="PF03652">
    <property type="entry name" value="RuvX"/>
    <property type="match status" value="1"/>
</dbReference>
<comment type="similarity">
    <text evidence="5">Belongs to the YqgF HJR family.</text>
</comment>
<evidence type="ECO:0000256" key="2">
    <source>
        <dbReference type="ARBA" id="ARBA00022517"/>
    </source>
</evidence>
<evidence type="ECO:0000256" key="1">
    <source>
        <dbReference type="ARBA" id="ARBA00022490"/>
    </source>
</evidence>
<evidence type="ECO:0000313" key="7">
    <source>
        <dbReference type="EMBL" id="KXB57624.1"/>
    </source>
</evidence>
<gene>
    <name evidence="7" type="ORF">HMPREF3186_01677</name>
</gene>
<dbReference type="GO" id="GO:0016788">
    <property type="term" value="F:hydrolase activity, acting on ester bonds"/>
    <property type="evidence" value="ECO:0007669"/>
    <property type="project" value="UniProtKB-UniRule"/>
</dbReference>
<reference evidence="8" key="1">
    <citation type="submission" date="2016-01" db="EMBL/GenBank/DDBJ databases">
        <authorList>
            <person name="Mitreva M."/>
            <person name="Pepin K.H."/>
            <person name="Mihindukulasuriya K.A."/>
            <person name="Fulton R."/>
            <person name="Fronick C."/>
            <person name="O'Laughlin M."/>
            <person name="Miner T."/>
            <person name="Herter B."/>
            <person name="Rosa B.A."/>
            <person name="Cordes M."/>
            <person name="Tomlinson C."/>
            <person name="Wollam A."/>
            <person name="Palsikar V.B."/>
            <person name="Mardis E.R."/>
            <person name="Wilson R.K."/>
        </authorList>
    </citation>
    <scope>NUCLEOTIDE SEQUENCE [LARGE SCALE GENOMIC DNA]</scope>
    <source>
        <strain evidence="8">DNF01167</strain>
    </source>
</reference>
<dbReference type="NCBIfam" id="TIGR00250">
    <property type="entry name" value="RNAse_H_YqgF"/>
    <property type="match status" value="1"/>
</dbReference>
<dbReference type="Proteomes" id="UP000070355">
    <property type="component" value="Unassembled WGS sequence"/>
</dbReference>
<dbReference type="Gene3D" id="3.30.420.140">
    <property type="entry name" value="YqgF/RNase H-like domain"/>
    <property type="match status" value="1"/>
</dbReference>
<dbReference type="PANTHER" id="PTHR33317">
    <property type="entry name" value="POLYNUCLEOTIDYL TRANSFERASE, RIBONUCLEASE H-LIKE SUPERFAMILY PROTEIN"/>
    <property type="match status" value="1"/>
</dbReference>
<name>A0A133ZQB7_9BACL</name>
<organism evidence="7 8">
    <name type="scientific">Gemella haemolysans</name>
    <dbReference type="NCBI Taxonomy" id="1379"/>
    <lineage>
        <taxon>Bacteria</taxon>
        <taxon>Bacillati</taxon>
        <taxon>Bacillota</taxon>
        <taxon>Bacilli</taxon>
        <taxon>Bacillales</taxon>
        <taxon>Gemellaceae</taxon>
        <taxon>Gemella</taxon>
    </lineage>
</organism>
<dbReference type="InterPro" id="IPR006641">
    <property type="entry name" value="YqgF/RNaseH-like_dom"/>
</dbReference>
<accession>A0A133ZQB7</accession>
<dbReference type="GO" id="GO:0000967">
    <property type="term" value="P:rRNA 5'-end processing"/>
    <property type="evidence" value="ECO:0007669"/>
    <property type="project" value="UniProtKB-UniRule"/>
</dbReference>
<dbReference type="HAMAP" id="MF_00651">
    <property type="entry name" value="Nuclease_YqgF"/>
    <property type="match status" value="1"/>
</dbReference>
<dbReference type="SMART" id="SM00732">
    <property type="entry name" value="YqgFc"/>
    <property type="match status" value="1"/>
</dbReference>
<keyword evidence="4 5" id="KW-0378">Hydrolase</keyword>
<dbReference type="OrthoDB" id="9796140at2"/>
<dbReference type="EMBL" id="LSDC01000123">
    <property type="protein sequence ID" value="KXB57624.1"/>
    <property type="molecule type" value="Genomic_DNA"/>
</dbReference>
<keyword evidence="1 5" id="KW-0963">Cytoplasm</keyword>
<evidence type="ECO:0000313" key="8">
    <source>
        <dbReference type="Proteomes" id="UP000070355"/>
    </source>
</evidence>
<dbReference type="PATRIC" id="fig|1379.3.peg.1668"/>
<evidence type="ECO:0000259" key="6">
    <source>
        <dbReference type="SMART" id="SM00732"/>
    </source>
</evidence>
<dbReference type="GO" id="GO:0004518">
    <property type="term" value="F:nuclease activity"/>
    <property type="evidence" value="ECO:0007669"/>
    <property type="project" value="UniProtKB-KW"/>
</dbReference>
<dbReference type="SUPFAM" id="SSF53098">
    <property type="entry name" value="Ribonuclease H-like"/>
    <property type="match status" value="1"/>
</dbReference>
<dbReference type="InterPro" id="IPR037027">
    <property type="entry name" value="YqgF/RNaseH-like_dom_sf"/>
</dbReference>
<dbReference type="GeneID" id="93287649"/>
<dbReference type="InterPro" id="IPR005227">
    <property type="entry name" value="YqgF"/>
</dbReference>